<accession>A0A397U834</accession>
<name>A0A397U834_9GLOM</name>
<gene>
    <name evidence="1" type="ORF">C2G38_2224934</name>
</gene>
<sequence>MYSLIKSKTAYEIMSTLEFLEEPSIIDWVQNKKHLWVLAGLSPAFTKIKQKIWTSTPFTTNTGESAHVNINSNGRNLFLLAAIAKAKEFDDLQ</sequence>
<dbReference type="OrthoDB" id="2422747at2759"/>
<protein>
    <submittedName>
        <fullName evidence="1">Uncharacterized protein</fullName>
    </submittedName>
</protein>
<evidence type="ECO:0000313" key="1">
    <source>
        <dbReference type="EMBL" id="RIB03463.1"/>
    </source>
</evidence>
<proteinExistence type="predicted"/>
<comment type="caution">
    <text evidence="1">The sequence shown here is derived from an EMBL/GenBank/DDBJ whole genome shotgun (WGS) entry which is preliminary data.</text>
</comment>
<dbReference type="EMBL" id="QKWP01002399">
    <property type="protein sequence ID" value="RIB03463.1"/>
    <property type="molecule type" value="Genomic_DNA"/>
</dbReference>
<organism evidence="1 2">
    <name type="scientific">Gigaspora rosea</name>
    <dbReference type="NCBI Taxonomy" id="44941"/>
    <lineage>
        <taxon>Eukaryota</taxon>
        <taxon>Fungi</taxon>
        <taxon>Fungi incertae sedis</taxon>
        <taxon>Mucoromycota</taxon>
        <taxon>Glomeromycotina</taxon>
        <taxon>Glomeromycetes</taxon>
        <taxon>Diversisporales</taxon>
        <taxon>Gigasporaceae</taxon>
        <taxon>Gigaspora</taxon>
    </lineage>
</organism>
<keyword evidence="2" id="KW-1185">Reference proteome</keyword>
<dbReference type="AlphaFoldDB" id="A0A397U834"/>
<dbReference type="Proteomes" id="UP000266673">
    <property type="component" value="Unassembled WGS sequence"/>
</dbReference>
<evidence type="ECO:0000313" key="2">
    <source>
        <dbReference type="Proteomes" id="UP000266673"/>
    </source>
</evidence>
<reference evidence="1 2" key="1">
    <citation type="submission" date="2018-06" db="EMBL/GenBank/DDBJ databases">
        <title>Comparative genomics reveals the genomic features of Rhizophagus irregularis, R. cerebriforme, R. diaphanum and Gigaspora rosea, and their symbiotic lifestyle signature.</title>
        <authorList>
            <person name="Morin E."/>
            <person name="San Clemente H."/>
            <person name="Chen E.C.H."/>
            <person name="De La Providencia I."/>
            <person name="Hainaut M."/>
            <person name="Kuo A."/>
            <person name="Kohler A."/>
            <person name="Murat C."/>
            <person name="Tang N."/>
            <person name="Roy S."/>
            <person name="Loubradou J."/>
            <person name="Henrissat B."/>
            <person name="Grigoriev I.V."/>
            <person name="Corradi N."/>
            <person name="Roux C."/>
            <person name="Martin F.M."/>
        </authorList>
    </citation>
    <scope>NUCLEOTIDE SEQUENCE [LARGE SCALE GENOMIC DNA]</scope>
    <source>
        <strain evidence="1 2">DAOM 194757</strain>
    </source>
</reference>